<dbReference type="OrthoDB" id="9803017at2"/>
<dbReference type="NCBIfam" id="TIGR00095">
    <property type="entry name" value="16S rRNA (guanine(966)-N(2))-methyltransferase RsmD"/>
    <property type="match status" value="1"/>
</dbReference>
<dbReference type="Proteomes" id="UP000192738">
    <property type="component" value="Unassembled WGS sequence"/>
</dbReference>
<evidence type="ECO:0000313" key="3">
    <source>
        <dbReference type="EMBL" id="SMC67336.1"/>
    </source>
</evidence>
<dbReference type="SUPFAM" id="SSF53335">
    <property type="entry name" value="S-adenosyl-L-methionine-dependent methyltransferases"/>
    <property type="match status" value="1"/>
</dbReference>
<dbReference type="GO" id="GO:0031167">
    <property type="term" value="P:rRNA methylation"/>
    <property type="evidence" value="ECO:0007669"/>
    <property type="project" value="InterPro"/>
</dbReference>
<accession>A0A1W2B326</accession>
<gene>
    <name evidence="3" type="ORF">SAMN04488500_106289</name>
</gene>
<sequence>MRIITGIAKGTKLKTPKGLDVRPTADRVKESMFSILENLTLPGGGRVLTGAKVLDLFAGTGNLGLEALSRGAAHALFIDHSLVSLAVIKDNINSARLGERAEVQRGDSIKMLDKLGHSGRTFSLIFVDPPYNQRMVNVILLKFDTSIVAEDEGLIVVEHSKHESINTQWQNLQMIRTEQYGETLVTFFLQPIRGTTTLAIGGN</sequence>
<dbReference type="PIRSF" id="PIRSF004553">
    <property type="entry name" value="CHP00095"/>
    <property type="match status" value="1"/>
</dbReference>
<reference evidence="3 4" key="1">
    <citation type="submission" date="2017-04" db="EMBL/GenBank/DDBJ databases">
        <authorList>
            <person name="Afonso C.L."/>
            <person name="Miller P.J."/>
            <person name="Scott M.A."/>
            <person name="Spackman E."/>
            <person name="Goraichik I."/>
            <person name="Dimitrov K.M."/>
            <person name="Suarez D.L."/>
            <person name="Swayne D.E."/>
        </authorList>
    </citation>
    <scope>NUCLEOTIDE SEQUENCE [LARGE SCALE GENOMIC DNA]</scope>
    <source>
        <strain evidence="3 4">DSM 5090</strain>
    </source>
</reference>
<dbReference type="RefSeq" id="WP_084575483.1">
    <property type="nucleotide sequence ID" value="NZ_CP155572.1"/>
</dbReference>
<organism evidence="3 4">
    <name type="scientific">Sporomusa malonica</name>
    <dbReference type="NCBI Taxonomy" id="112901"/>
    <lineage>
        <taxon>Bacteria</taxon>
        <taxon>Bacillati</taxon>
        <taxon>Bacillota</taxon>
        <taxon>Negativicutes</taxon>
        <taxon>Selenomonadales</taxon>
        <taxon>Sporomusaceae</taxon>
        <taxon>Sporomusa</taxon>
    </lineage>
</organism>
<dbReference type="PANTHER" id="PTHR43542:SF1">
    <property type="entry name" value="METHYLTRANSFERASE"/>
    <property type="match status" value="1"/>
</dbReference>
<dbReference type="InterPro" id="IPR029063">
    <property type="entry name" value="SAM-dependent_MTases_sf"/>
</dbReference>
<dbReference type="Gene3D" id="3.40.50.150">
    <property type="entry name" value="Vaccinia Virus protein VP39"/>
    <property type="match status" value="1"/>
</dbReference>
<dbReference type="CDD" id="cd02440">
    <property type="entry name" value="AdoMet_MTases"/>
    <property type="match status" value="1"/>
</dbReference>
<keyword evidence="2 3" id="KW-0808">Transferase</keyword>
<proteinExistence type="predicted"/>
<dbReference type="InterPro" id="IPR002052">
    <property type="entry name" value="DNA_methylase_N6_adenine_CS"/>
</dbReference>
<dbReference type="GO" id="GO:0003676">
    <property type="term" value="F:nucleic acid binding"/>
    <property type="evidence" value="ECO:0007669"/>
    <property type="project" value="InterPro"/>
</dbReference>
<dbReference type="PANTHER" id="PTHR43542">
    <property type="entry name" value="METHYLTRANSFERASE"/>
    <property type="match status" value="1"/>
</dbReference>
<dbReference type="GO" id="GO:0008168">
    <property type="term" value="F:methyltransferase activity"/>
    <property type="evidence" value="ECO:0007669"/>
    <property type="project" value="UniProtKB-KW"/>
</dbReference>
<name>A0A1W2B326_9FIRM</name>
<evidence type="ECO:0000313" key="4">
    <source>
        <dbReference type="Proteomes" id="UP000192738"/>
    </source>
</evidence>
<dbReference type="PROSITE" id="PS00092">
    <property type="entry name" value="N6_MTASE"/>
    <property type="match status" value="1"/>
</dbReference>
<keyword evidence="4" id="KW-1185">Reference proteome</keyword>
<evidence type="ECO:0000256" key="1">
    <source>
        <dbReference type="ARBA" id="ARBA00022603"/>
    </source>
</evidence>
<dbReference type="AlphaFoldDB" id="A0A1W2B326"/>
<dbReference type="EMBL" id="FWXI01000006">
    <property type="protein sequence ID" value="SMC67336.1"/>
    <property type="molecule type" value="Genomic_DNA"/>
</dbReference>
<dbReference type="InterPro" id="IPR004398">
    <property type="entry name" value="RNA_MeTrfase_RsmD"/>
</dbReference>
<dbReference type="Pfam" id="PF03602">
    <property type="entry name" value="Cons_hypoth95"/>
    <property type="match status" value="1"/>
</dbReference>
<protein>
    <submittedName>
        <fullName evidence="3">16S rRNA (Guanine(966)-N(2))-methyltransferase RsmD</fullName>
    </submittedName>
</protein>
<dbReference type="STRING" id="112901.SAMN04488500_106289"/>
<keyword evidence="1 3" id="KW-0489">Methyltransferase</keyword>
<evidence type="ECO:0000256" key="2">
    <source>
        <dbReference type="ARBA" id="ARBA00022679"/>
    </source>
</evidence>